<gene>
    <name evidence="1" type="ORF">SLAV_00095</name>
    <name evidence="2" type="ORF">SLAV_39295</name>
</gene>
<organism evidence="1 3">
    <name type="scientific">Streptomyces lavendulae subsp. lavendulae</name>
    <dbReference type="NCBI Taxonomy" id="58340"/>
    <lineage>
        <taxon>Bacteria</taxon>
        <taxon>Bacillati</taxon>
        <taxon>Actinomycetota</taxon>
        <taxon>Actinomycetes</taxon>
        <taxon>Kitasatosporales</taxon>
        <taxon>Streptomycetaceae</taxon>
        <taxon>Streptomyces</taxon>
    </lineage>
</organism>
<dbReference type="KEGG" id="slx:SLAV_39295"/>
<evidence type="ECO:0000313" key="1">
    <source>
        <dbReference type="EMBL" id="ATZ21949.1"/>
    </source>
</evidence>
<keyword evidence="3" id="KW-1185">Reference proteome</keyword>
<evidence type="ECO:0000313" key="3">
    <source>
        <dbReference type="Proteomes" id="UP000231791"/>
    </source>
</evidence>
<dbReference type="Proteomes" id="UP000231791">
    <property type="component" value="Chromosome"/>
</dbReference>
<name>A0A2K8P5B8_STRLA</name>
<dbReference type="EMBL" id="CP024985">
    <property type="protein sequence ID" value="ATZ21949.1"/>
    <property type="molecule type" value="Genomic_DNA"/>
</dbReference>
<dbReference type="KEGG" id="slx:SLAV_00095"/>
<evidence type="ECO:0000313" key="2">
    <source>
        <dbReference type="EMBL" id="ATZ29622.1"/>
    </source>
</evidence>
<dbReference type="GeneID" id="49388787"/>
<dbReference type="RefSeq" id="WP_030239791.1">
    <property type="nucleotide sequence ID" value="NZ_CP024985.1"/>
</dbReference>
<dbReference type="AlphaFoldDB" id="A0A2K8P5B8"/>
<proteinExistence type="predicted"/>
<protein>
    <submittedName>
        <fullName evidence="1">Uncharacterized protein</fullName>
    </submittedName>
</protein>
<sequence length="212" mass="22107">MITGEHKDLYFDLAQGVYQAGGAQVTCPESGLPSTLWYSIGGLFSRMGPTAVQTWLTDQGIAAVASTKGLHTVVEYADPASARKMADLLRALSAPGREAATRLEEALVTRDVTATVDSIGLDTVRATVVSIEGASAAALAAALDAHRLVGDGAALAQHTGQHQFGKGLQAVLSVTVGSQVKVETVPDCRHAESELVLSLTVKQAEALTRRLT</sequence>
<reference evidence="1 3" key="1">
    <citation type="submission" date="2017-11" db="EMBL/GenBank/DDBJ databases">
        <title>Complete genome sequence of Streptomyces lavendulae subsp. lavendulae CCM 3239 (formerly 'Streptomyces aureofaciens CCM 3239'), the producer of the angucycline-type antibiotic auricin.</title>
        <authorList>
            <person name="Busche T."/>
            <person name="Novakova R."/>
            <person name="Al'Dilaimi A."/>
            <person name="Homerova D."/>
            <person name="Feckova L."/>
            <person name="Rezuchova B."/>
            <person name="Mingyar E."/>
            <person name="Csolleiova D."/>
            <person name="Bekeova C."/>
            <person name="Winkler A."/>
            <person name="Sevcikova B."/>
            <person name="Kalinowski J."/>
            <person name="Kormanec J."/>
            <person name="Ruckert C."/>
        </authorList>
    </citation>
    <scope>NUCLEOTIDE SEQUENCE [LARGE SCALE GENOMIC DNA]</scope>
    <source>
        <strain evidence="1 3">CCM 3239</strain>
    </source>
</reference>
<dbReference type="EMBL" id="CP024985">
    <property type="protein sequence ID" value="ATZ29622.1"/>
    <property type="molecule type" value="Genomic_DNA"/>
</dbReference>
<accession>A0A2K8P5B8</accession>